<evidence type="ECO:0000313" key="2">
    <source>
        <dbReference type="Proteomes" id="UP000188637"/>
    </source>
</evidence>
<keyword evidence="2" id="KW-1185">Reference proteome</keyword>
<evidence type="ECO:0000313" key="1">
    <source>
        <dbReference type="EMBL" id="ONI44353.1"/>
    </source>
</evidence>
<accession>A0ACC8XI49</accession>
<gene>
    <name evidence="1" type="ORF">AN640_05660</name>
</gene>
<name>A0ACC8XI49_9FIRM</name>
<organism evidence="1 2">
    <name type="scientific">Candidatus Epulonipiscium fishelsonii</name>
    <dbReference type="NCBI Taxonomy" id="77094"/>
    <lineage>
        <taxon>Bacteria</taxon>
        <taxon>Bacillati</taxon>
        <taxon>Bacillota</taxon>
        <taxon>Clostridia</taxon>
        <taxon>Lachnospirales</taxon>
        <taxon>Lachnospiraceae</taxon>
        <taxon>Candidatus Epulonipiscium</taxon>
    </lineage>
</organism>
<sequence>MKTVLVTGSSRGIGKSIAYNFAKEGYCVILNSGSNILKLEKTYKEFKAEGFNVHLYFANLTEYNQCKDMFKFIFEQAKSYPDILVNNAGISHSGLFQDTTPEIWSNIINTNLNSAYHCAYLAVPHMIKQQFGNIINISSIWGQVGASCEVAYSTSKSALNGFTKSLAKELGPSNIRVNAIACGWIDTDMTAYYSDEDRFNFIQDIPLGRIGKTKEVADLCTFLTSDKSSYISGQIVTLDGGMF</sequence>
<dbReference type="Proteomes" id="UP000188637">
    <property type="component" value="Unassembled WGS sequence"/>
</dbReference>
<dbReference type="EMBL" id="LJHD01000110">
    <property type="protein sequence ID" value="ONI44353.1"/>
    <property type="molecule type" value="Genomic_DNA"/>
</dbReference>
<proteinExistence type="predicted"/>
<reference evidence="1" key="1">
    <citation type="submission" date="2016-08" db="EMBL/GenBank/DDBJ databases">
        <authorList>
            <person name="Ngugi D.K."/>
            <person name="Miyake S."/>
            <person name="Stingl U."/>
        </authorList>
    </citation>
    <scope>NUCLEOTIDE SEQUENCE</scope>
    <source>
        <strain evidence="1">SCG-D08WGA-EpuloA1</strain>
    </source>
</reference>
<comment type="caution">
    <text evidence="1">The sequence shown here is derived from an EMBL/GenBank/DDBJ whole genome shotgun (WGS) entry which is preliminary data.</text>
</comment>
<protein>
    <submittedName>
        <fullName evidence="1">Short-chain dehydrogenase</fullName>
    </submittedName>
</protein>